<evidence type="ECO:0000256" key="1">
    <source>
        <dbReference type="ARBA" id="ARBA00023125"/>
    </source>
</evidence>
<proteinExistence type="predicted"/>
<feature type="domain" description="HTH cro/C1-type" evidence="2">
    <location>
        <begin position="7"/>
        <end position="61"/>
    </location>
</feature>
<comment type="caution">
    <text evidence="3">The sequence shown here is derived from an EMBL/GenBank/DDBJ whole genome shotgun (WGS) entry which is preliminary data.</text>
</comment>
<accession>A0ABW4JHH3</accession>
<gene>
    <name evidence="3" type="ORF">ACFSB2_12160</name>
</gene>
<dbReference type="PANTHER" id="PTHR46558">
    <property type="entry name" value="TRACRIPTIONAL REGULATORY PROTEIN-RELATED-RELATED"/>
    <property type="match status" value="1"/>
</dbReference>
<dbReference type="PANTHER" id="PTHR46558:SF14">
    <property type="entry name" value="HTH-TYPE TRANSCRIPTIONAL REGULATOR ANSR"/>
    <property type="match status" value="1"/>
</dbReference>
<evidence type="ECO:0000259" key="2">
    <source>
        <dbReference type="PROSITE" id="PS50943"/>
    </source>
</evidence>
<evidence type="ECO:0000313" key="4">
    <source>
        <dbReference type="Proteomes" id="UP001597079"/>
    </source>
</evidence>
<dbReference type="RefSeq" id="WP_377943319.1">
    <property type="nucleotide sequence ID" value="NZ_JBHUCX010000028.1"/>
</dbReference>
<dbReference type="Gene3D" id="1.10.260.40">
    <property type="entry name" value="lambda repressor-like DNA-binding domains"/>
    <property type="match status" value="1"/>
</dbReference>
<keyword evidence="4" id="KW-1185">Reference proteome</keyword>
<sequence>MNIAQRIASLRRKHKYTQQTVADHLGISRGAYANYEVGSREPDAETFAKLAELFNVTTDYLLGLDSSNEKEQSSEEQEFAEWLKENMGDDLFFYDFNKSPEEMKEQAIRAFRLAWELEKDRARNRKQK</sequence>
<dbReference type="EMBL" id="JBHUCX010000028">
    <property type="protein sequence ID" value="MFD1675448.1"/>
    <property type="molecule type" value="Genomic_DNA"/>
</dbReference>
<evidence type="ECO:0000313" key="3">
    <source>
        <dbReference type="EMBL" id="MFD1675448.1"/>
    </source>
</evidence>
<dbReference type="Pfam" id="PF12844">
    <property type="entry name" value="HTH_19"/>
    <property type="match status" value="1"/>
</dbReference>
<dbReference type="SUPFAM" id="SSF47413">
    <property type="entry name" value="lambda repressor-like DNA-binding domains"/>
    <property type="match status" value="1"/>
</dbReference>
<protein>
    <submittedName>
        <fullName evidence="3">Helix-turn-helix domain-containing protein</fullName>
    </submittedName>
</protein>
<organism evidence="3 4">
    <name type="scientific">Alicyclobacillus fodiniaquatilis</name>
    <dbReference type="NCBI Taxonomy" id="1661150"/>
    <lineage>
        <taxon>Bacteria</taxon>
        <taxon>Bacillati</taxon>
        <taxon>Bacillota</taxon>
        <taxon>Bacilli</taxon>
        <taxon>Bacillales</taxon>
        <taxon>Alicyclobacillaceae</taxon>
        <taxon>Alicyclobacillus</taxon>
    </lineage>
</organism>
<dbReference type="Proteomes" id="UP001597079">
    <property type="component" value="Unassembled WGS sequence"/>
</dbReference>
<reference evidence="4" key="1">
    <citation type="journal article" date="2019" name="Int. J. Syst. Evol. Microbiol.">
        <title>The Global Catalogue of Microorganisms (GCM) 10K type strain sequencing project: providing services to taxonomists for standard genome sequencing and annotation.</title>
        <authorList>
            <consortium name="The Broad Institute Genomics Platform"/>
            <consortium name="The Broad Institute Genome Sequencing Center for Infectious Disease"/>
            <person name="Wu L."/>
            <person name="Ma J."/>
        </authorList>
    </citation>
    <scope>NUCLEOTIDE SEQUENCE [LARGE SCALE GENOMIC DNA]</scope>
    <source>
        <strain evidence="4">CGMCC 1.12286</strain>
    </source>
</reference>
<dbReference type="SMART" id="SM00530">
    <property type="entry name" value="HTH_XRE"/>
    <property type="match status" value="1"/>
</dbReference>
<dbReference type="InterPro" id="IPR010982">
    <property type="entry name" value="Lambda_DNA-bd_dom_sf"/>
</dbReference>
<dbReference type="InterPro" id="IPR001387">
    <property type="entry name" value="Cro/C1-type_HTH"/>
</dbReference>
<keyword evidence="1" id="KW-0238">DNA-binding</keyword>
<dbReference type="PROSITE" id="PS50943">
    <property type="entry name" value="HTH_CROC1"/>
    <property type="match status" value="1"/>
</dbReference>
<dbReference type="CDD" id="cd00093">
    <property type="entry name" value="HTH_XRE"/>
    <property type="match status" value="1"/>
</dbReference>
<name>A0ABW4JHH3_9BACL</name>